<comment type="subcellular location">
    <subcellularLocation>
        <location evidence="5">Cell membrane</location>
        <topology evidence="5">Peripheral membrane protein</topology>
        <orientation evidence="5">Cytoplasmic side</orientation>
    </subcellularLocation>
    <text evidence="5">Localizes to the Z ring in an FtsZ-dependent manner. Targeted to the membrane through a conserved C-terminal amphipathic helix.</text>
</comment>
<keyword evidence="2 5" id="KW-0132">Cell division</keyword>
<keyword evidence="1 5" id="KW-1003">Cell membrane</keyword>
<accession>A0A2W5A144</accession>
<name>A0A2W5A144_9SPHN</name>
<evidence type="ECO:0000313" key="9">
    <source>
        <dbReference type="Proteomes" id="UP000249066"/>
    </source>
</evidence>
<dbReference type="PANTHER" id="PTHR32432:SF4">
    <property type="entry name" value="CELL DIVISION PROTEIN FTSA"/>
    <property type="match status" value="1"/>
</dbReference>
<evidence type="ECO:0000256" key="1">
    <source>
        <dbReference type="ARBA" id="ARBA00022475"/>
    </source>
</evidence>
<dbReference type="Gene3D" id="3.30.420.40">
    <property type="match status" value="2"/>
</dbReference>
<comment type="caution">
    <text evidence="8">The sequence shown here is derived from an EMBL/GenBank/DDBJ whole genome shotgun (WGS) entry which is preliminary data.</text>
</comment>
<dbReference type="PIRSF" id="PIRSF003101">
    <property type="entry name" value="FtsA"/>
    <property type="match status" value="1"/>
</dbReference>
<sequence>MSRGHEKRVQPRGEKLITALDIGSWKVSALIASQGEGGELTVLGTGQRESRGVRRGYIADMGATELAVREAVEQAERIAGTNIEDVWVSFSAGGLVSDIASVEVELGGHRIEQEDIDELLAAGKGSIDPHGRMVLHAQPTLYTLDGLQGVKKPLGLHADRLGVDIHVVAADGSPVRNLDLCVRSAHLEVKSIVASPVATGMACLSDEERELGVALVELGAGVTNVSLFCGGVLVGLASIPFGAADITDDIASAFGTRRSQAERMKCFYGSATATPRDNHEMIDVAPISAESDGSEGARITRAQLIAVIRQRLEHLMGEIAKALKDLGFAGPVGRQVVLTGGGAELKGIADYAQGNLGRAVRVGRPRGLAGIPDAHSGPAFATLAGLIHFAASDPVDLRAILPSHQPVVKAPGSALLNRLVAAFRTSY</sequence>
<dbReference type="SUPFAM" id="SSF53067">
    <property type="entry name" value="Actin-like ATPase domain"/>
    <property type="match status" value="2"/>
</dbReference>
<evidence type="ECO:0000256" key="2">
    <source>
        <dbReference type="ARBA" id="ARBA00022618"/>
    </source>
</evidence>
<dbReference type="InterPro" id="IPR020823">
    <property type="entry name" value="Cell_div_FtsA"/>
</dbReference>
<dbReference type="SMART" id="SM00842">
    <property type="entry name" value="FtsA"/>
    <property type="match status" value="1"/>
</dbReference>
<dbReference type="HAMAP" id="MF_02033">
    <property type="entry name" value="FtsA"/>
    <property type="match status" value="1"/>
</dbReference>
<dbReference type="GO" id="GO:0032153">
    <property type="term" value="C:cell division site"/>
    <property type="evidence" value="ECO:0007669"/>
    <property type="project" value="UniProtKB-UniRule"/>
</dbReference>
<gene>
    <name evidence="5 8" type="primary">ftsA</name>
    <name evidence="8" type="ORF">DI623_14970</name>
</gene>
<dbReference type="InterPro" id="IPR050696">
    <property type="entry name" value="FtsA/MreB"/>
</dbReference>
<dbReference type="EMBL" id="QFNN01000137">
    <property type="protein sequence ID" value="PZO87326.1"/>
    <property type="molecule type" value="Genomic_DNA"/>
</dbReference>
<comment type="similarity">
    <text evidence="5 6">Belongs to the FtsA/MreB family.</text>
</comment>
<comment type="function">
    <text evidence="5 6">Cell division protein that is involved in the assembly of the Z ring. May serve as a membrane anchor for the Z ring.</text>
</comment>
<evidence type="ECO:0000259" key="7">
    <source>
        <dbReference type="SMART" id="SM00842"/>
    </source>
</evidence>
<dbReference type="Gene3D" id="3.30.1490.110">
    <property type="match status" value="1"/>
</dbReference>
<proteinExistence type="inferred from homology"/>
<dbReference type="Proteomes" id="UP000249066">
    <property type="component" value="Unassembled WGS sequence"/>
</dbReference>
<evidence type="ECO:0000256" key="6">
    <source>
        <dbReference type="PIRNR" id="PIRNR003101"/>
    </source>
</evidence>
<evidence type="ECO:0000256" key="3">
    <source>
        <dbReference type="ARBA" id="ARBA00023136"/>
    </source>
</evidence>
<reference evidence="8 9" key="1">
    <citation type="submission" date="2017-08" db="EMBL/GenBank/DDBJ databases">
        <title>Infants hospitalized years apart are colonized by the same room-sourced microbial strains.</title>
        <authorList>
            <person name="Brooks B."/>
            <person name="Olm M.R."/>
            <person name="Firek B.A."/>
            <person name="Baker R."/>
            <person name="Thomas B.C."/>
            <person name="Morowitz M.J."/>
            <person name="Banfield J.F."/>
        </authorList>
    </citation>
    <scope>NUCLEOTIDE SEQUENCE [LARGE SCALE GENOMIC DNA]</scope>
    <source>
        <strain evidence="8">S2_018_000_R2_101</strain>
    </source>
</reference>
<dbReference type="Pfam" id="PF14450">
    <property type="entry name" value="FtsA"/>
    <property type="match status" value="1"/>
</dbReference>
<keyword evidence="4 5" id="KW-0131">Cell cycle</keyword>
<evidence type="ECO:0000313" key="8">
    <source>
        <dbReference type="EMBL" id="PZO87326.1"/>
    </source>
</evidence>
<comment type="subunit">
    <text evidence="5">Self-interacts. Interacts with FtsZ.</text>
</comment>
<dbReference type="InterPro" id="IPR043129">
    <property type="entry name" value="ATPase_NBD"/>
</dbReference>
<dbReference type="PANTHER" id="PTHR32432">
    <property type="entry name" value="CELL DIVISION PROTEIN FTSA-RELATED"/>
    <property type="match status" value="1"/>
</dbReference>
<dbReference type="NCBIfam" id="TIGR01174">
    <property type="entry name" value="ftsA"/>
    <property type="match status" value="1"/>
</dbReference>
<evidence type="ECO:0000256" key="5">
    <source>
        <dbReference type="HAMAP-Rule" id="MF_02033"/>
    </source>
</evidence>
<dbReference type="AlphaFoldDB" id="A0A2W5A144"/>
<feature type="domain" description="SHS2" evidence="7">
    <location>
        <begin position="17"/>
        <end position="203"/>
    </location>
</feature>
<dbReference type="GO" id="GO:0043093">
    <property type="term" value="P:FtsZ-dependent cytokinesis"/>
    <property type="evidence" value="ECO:0007669"/>
    <property type="project" value="UniProtKB-UniRule"/>
</dbReference>
<dbReference type="CDD" id="cd24048">
    <property type="entry name" value="ASKHA_NBD_FtsA"/>
    <property type="match status" value="1"/>
</dbReference>
<organism evidence="8 9">
    <name type="scientific">Sphingomonas sanxanigenens</name>
    <dbReference type="NCBI Taxonomy" id="397260"/>
    <lineage>
        <taxon>Bacteria</taxon>
        <taxon>Pseudomonadati</taxon>
        <taxon>Pseudomonadota</taxon>
        <taxon>Alphaproteobacteria</taxon>
        <taxon>Sphingomonadales</taxon>
        <taxon>Sphingomonadaceae</taxon>
        <taxon>Sphingomonas</taxon>
    </lineage>
</organism>
<dbReference type="GO" id="GO:0009898">
    <property type="term" value="C:cytoplasmic side of plasma membrane"/>
    <property type="evidence" value="ECO:0007669"/>
    <property type="project" value="UniProtKB-UniRule"/>
</dbReference>
<dbReference type="InterPro" id="IPR003494">
    <property type="entry name" value="SHS2_FtsA"/>
</dbReference>
<protein>
    <recommendedName>
        <fullName evidence="5 6">Cell division protein FtsA</fullName>
    </recommendedName>
</protein>
<dbReference type="Pfam" id="PF02491">
    <property type="entry name" value="SHS2_FTSA"/>
    <property type="match status" value="1"/>
</dbReference>
<evidence type="ECO:0000256" key="4">
    <source>
        <dbReference type="ARBA" id="ARBA00023306"/>
    </source>
</evidence>
<keyword evidence="3 5" id="KW-0472">Membrane</keyword>